<sequence>MRNSTKSAILYRLHTKRSTMPSTSKSSGAIQKPSKQTPLLRNYSPRQRTIVHRKRQSERRPKQEKANQRYLSRQHRLVKIPNCNSTQTTHTTQVTATNCSAKPRHRARRPTLDSPNPPKPTLKNSITAFRSH</sequence>
<comment type="caution">
    <text evidence="2">The sequence shown here is derived from an EMBL/GenBank/DDBJ whole genome shotgun (WGS) entry which is preliminary data.</text>
</comment>
<feature type="compositionally biased region" description="Polar residues" evidence="1">
    <location>
        <begin position="18"/>
        <end position="47"/>
    </location>
</feature>
<evidence type="ECO:0000256" key="1">
    <source>
        <dbReference type="SAM" id="MobiDB-lite"/>
    </source>
</evidence>
<feature type="region of interest" description="Disordered" evidence="1">
    <location>
        <begin position="1"/>
        <end position="132"/>
    </location>
</feature>
<protein>
    <submittedName>
        <fullName evidence="2">Uncharacterized protein</fullName>
    </submittedName>
</protein>
<feature type="compositionally biased region" description="Basic and acidic residues" evidence="1">
    <location>
        <begin position="58"/>
        <end position="67"/>
    </location>
</feature>
<proteinExistence type="predicted"/>
<feature type="compositionally biased region" description="Polar residues" evidence="1">
    <location>
        <begin position="122"/>
        <end position="132"/>
    </location>
</feature>
<evidence type="ECO:0000313" key="3">
    <source>
        <dbReference type="Proteomes" id="UP000822688"/>
    </source>
</evidence>
<evidence type="ECO:0000313" key="2">
    <source>
        <dbReference type="EMBL" id="KAG0580231.1"/>
    </source>
</evidence>
<keyword evidence="3" id="KW-1185">Reference proteome</keyword>
<dbReference type="Proteomes" id="UP000822688">
    <property type="component" value="Chromosome 4"/>
</dbReference>
<accession>A0A8T0IBN2</accession>
<dbReference type="AlphaFoldDB" id="A0A8T0IBN2"/>
<feature type="compositionally biased region" description="Low complexity" evidence="1">
    <location>
        <begin position="86"/>
        <end position="97"/>
    </location>
</feature>
<reference evidence="2" key="1">
    <citation type="submission" date="2020-06" db="EMBL/GenBank/DDBJ databases">
        <title>WGS assembly of Ceratodon purpureus strain R40.</title>
        <authorList>
            <person name="Carey S.B."/>
            <person name="Jenkins J."/>
            <person name="Shu S."/>
            <person name="Lovell J.T."/>
            <person name="Sreedasyam A."/>
            <person name="Maumus F."/>
            <person name="Tiley G.P."/>
            <person name="Fernandez-Pozo N."/>
            <person name="Barry K."/>
            <person name="Chen C."/>
            <person name="Wang M."/>
            <person name="Lipzen A."/>
            <person name="Daum C."/>
            <person name="Saski C.A."/>
            <person name="Payton A.C."/>
            <person name="Mcbreen J.C."/>
            <person name="Conrad R.E."/>
            <person name="Kollar L.M."/>
            <person name="Olsson S."/>
            <person name="Huttunen S."/>
            <person name="Landis J.B."/>
            <person name="Wickett N.J."/>
            <person name="Johnson M.G."/>
            <person name="Rensing S.A."/>
            <person name="Grimwood J."/>
            <person name="Schmutz J."/>
            <person name="Mcdaniel S.F."/>
        </authorList>
    </citation>
    <scope>NUCLEOTIDE SEQUENCE</scope>
    <source>
        <strain evidence="2">R40</strain>
    </source>
</reference>
<name>A0A8T0IBN2_CERPU</name>
<dbReference type="EMBL" id="CM026424">
    <property type="protein sequence ID" value="KAG0580231.1"/>
    <property type="molecule type" value="Genomic_DNA"/>
</dbReference>
<gene>
    <name evidence="2" type="ORF">KC19_4G158800</name>
</gene>
<organism evidence="2 3">
    <name type="scientific">Ceratodon purpureus</name>
    <name type="common">Fire moss</name>
    <name type="synonym">Dicranum purpureum</name>
    <dbReference type="NCBI Taxonomy" id="3225"/>
    <lineage>
        <taxon>Eukaryota</taxon>
        <taxon>Viridiplantae</taxon>
        <taxon>Streptophyta</taxon>
        <taxon>Embryophyta</taxon>
        <taxon>Bryophyta</taxon>
        <taxon>Bryophytina</taxon>
        <taxon>Bryopsida</taxon>
        <taxon>Dicranidae</taxon>
        <taxon>Pseudoditrichales</taxon>
        <taxon>Ditrichaceae</taxon>
        <taxon>Ceratodon</taxon>
    </lineage>
</organism>